<name>A0A2H9PCF2_9BACT</name>
<evidence type="ECO:0000313" key="3">
    <source>
        <dbReference type="Proteomes" id="UP000234145"/>
    </source>
</evidence>
<sequence length="68" mass="8019">MRRKELMWLSTHSKRMKKYSGKWIAVKDNQLVAVGDSVKEVMDIASRKSKRLPLVTKIPRKDEETYIL</sequence>
<dbReference type="EMBL" id="PFMS01000030">
    <property type="protein sequence ID" value="PIZ16900.1"/>
    <property type="molecule type" value="Genomic_DNA"/>
</dbReference>
<accession>A0A2H9PCF2</accession>
<protein>
    <recommendedName>
        <fullName evidence="1">DUF5678 domain-containing protein</fullName>
    </recommendedName>
</protein>
<reference evidence="3" key="1">
    <citation type="submission" date="2017-09" db="EMBL/GenBank/DDBJ databases">
        <title>Depth-based differentiation of microbial function through sediment-hosted aquifers and enrichment of novel symbionts in the deep terrestrial subsurface.</title>
        <authorList>
            <person name="Probst A.J."/>
            <person name="Ladd B."/>
            <person name="Jarett J.K."/>
            <person name="Geller-Mcgrath D.E."/>
            <person name="Sieber C.M.K."/>
            <person name="Emerson J.B."/>
            <person name="Anantharaman K."/>
            <person name="Thomas B.C."/>
            <person name="Malmstrom R."/>
            <person name="Stieglmeier M."/>
            <person name="Klingl A."/>
            <person name="Woyke T."/>
            <person name="Ryan C.M."/>
            <person name="Banfield J.F."/>
        </authorList>
    </citation>
    <scope>NUCLEOTIDE SEQUENCE [LARGE SCALE GENOMIC DNA]</scope>
</reference>
<evidence type="ECO:0000313" key="2">
    <source>
        <dbReference type="EMBL" id="PIZ16900.1"/>
    </source>
</evidence>
<feature type="domain" description="DUF5678" evidence="1">
    <location>
        <begin position="17"/>
        <end position="61"/>
    </location>
</feature>
<dbReference type="AlphaFoldDB" id="A0A2H9PCF2"/>
<organism evidence="2 3">
    <name type="scientific">Candidatus Desantisbacteria bacterium CG_4_10_14_0_8_um_filter_39_17</name>
    <dbReference type="NCBI Taxonomy" id="1974542"/>
    <lineage>
        <taxon>Bacteria</taxon>
        <taxon>Candidatus Desantisiibacteriota</taxon>
    </lineage>
</organism>
<dbReference type="Pfam" id="PF18929">
    <property type="entry name" value="DUF5678"/>
    <property type="match status" value="1"/>
</dbReference>
<comment type="caution">
    <text evidence="2">The sequence shown here is derived from an EMBL/GenBank/DDBJ whole genome shotgun (WGS) entry which is preliminary data.</text>
</comment>
<dbReference type="InterPro" id="IPR043734">
    <property type="entry name" value="DUF5678"/>
</dbReference>
<dbReference type="Proteomes" id="UP000234145">
    <property type="component" value="Unassembled WGS sequence"/>
</dbReference>
<proteinExistence type="predicted"/>
<gene>
    <name evidence="2" type="ORF">COY51_01650</name>
</gene>
<evidence type="ECO:0000259" key="1">
    <source>
        <dbReference type="Pfam" id="PF18929"/>
    </source>
</evidence>